<keyword evidence="2" id="KW-1133">Transmembrane helix</keyword>
<dbReference type="Proteomes" id="UP001290101">
    <property type="component" value="Unassembled WGS sequence"/>
</dbReference>
<organism evidence="3 4">
    <name type="scientific">Micromonospora sicca</name>
    <dbReference type="NCBI Taxonomy" id="2202420"/>
    <lineage>
        <taxon>Bacteria</taxon>
        <taxon>Bacillati</taxon>
        <taxon>Actinomycetota</taxon>
        <taxon>Actinomycetes</taxon>
        <taxon>Micromonosporales</taxon>
        <taxon>Micromonosporaceae</taxon>
        <taxon>Micromonospora</taxon>
    </lineage>
</organism>
<keyword evidence="2" id="KW-0472">Membrane</keyword>
<gene>
    <name evidence="3" type="ORF">U2F25_18195</name>
</gene>
<proteinExistence type="predicted"/>
<evidence type="ECO:0000256" key="2">
    <source>
        <dbReference type="SAM" id="Phobius"/>
    </source>
</evidence>
<keyword evidence="4" id="KW-1185">Reference proteome</keyword>
<name>A0ABU5JFI6_9ACTN</name>
<reference evidence="3 4" key="1">
    <citation type="submission" date="2023-12" db="EMBL/GenBank/DDBJ databases">
        <title>Micromonospora sp. nov., isolated from Atacama Desert.</title>
        <authorList>
            <person name="Carro L."/>
            <person name="Golinska P."/>
            <person name="Klenk H.-P."/>
            <person name="Goodfellow M."/>
        </authorList>
    </citation>
    <scope>NUCLEOTIDE SEQUENCE [LARGE SCALE GENOMIC DNA]</scope>
    <source>
        <strain evidence="3 4">4G53</strain>
    </source>
</reference>
<dbReference type="RefSeq" id="WP_322441350.1">
    <property type="nucleotide sequence ID" value="NZ_JAXOTQ010000022.1"/>
</dbReference>
<evidence type="ECO:0000313" key="3">
    <source>
        <dbReference type="EMBL" id="MDZ5491365.1"/>
    </source>
</evidence>
<evidence type="ECO:0000313" key="4">
    <source>
        <dbReference type="Proteomes" id="UP001290101"/>
    </source>
</evidence>
<comment type="caution">
    <text evidence="3">The sequence shown here is derived from an EMBL/GenBank/DDBJ whole genome shotgun (WGS) entry which is preliminary data.</text>
</comment>
<evidence type="ECO:0000256" key="1">
    <source>
        <dbReference type="SAM" id="MobiDB-lite"/>
    </source>
</evidence>
<dbReference type="EMBL" id="JAXOTQ010000022">
    <property type="protein sequence ID" value="MDZ5491365.1"/>
    <property type="molecule type" value="Genomic_DNA"/>
</dbReference>
<feature type="region of interest" description="Disordered" evidence="1">
    <location>
        <begin position="1"/>
        <end position="24"/>
    </location>
</feature>
<keyword evidence="2" id="KW-0812">Transmembrane</keyword>
<accession>A0ABU5JFI6</accession>
<sequence length="356" mass="38276">MSRRRDLMQLLSESRPTRLDPGESQLDLATLTAYPPQEPAQRAARPAARRRLVLTAGLVPALAVGALAVAVVVHQPAPTPRPEAARSVTPQSAAARQFLLAAADRVAGSEAGSGQYWQINMEVGDVREVGPANGRYDIAVRMGVEDWLATDPDGRSWTFFQRLGGRPISAADLAAWRRDGSPARWGDVSVAPGPRRLRTPEGVDSRQNYFLGSQSVTAAELTALPADPAALQAELSRRHADSQESRTEFLFWSGTSLVLDLPVSPEMRAAAYRMIAGLDGVTSLGAVTDQLGRTGVAIAYARRGDGGVPLQTRLILDPRTGRALAEETWRVGVPDRLVHYRAIVEAGWTDANPPTA</sequence>
<protein>
    <submittedName>
        <fullName evidence="3">CU044_5270 family protein</fullName>
    </submittedName>
</protein>
<feature type="transmembrane region" description="Helical" evidence="2">
    <location>
        <begin position="52"/>
        <end position="73"/>
    </location>
</feature>
<dbReference type="NCBIfam" id="NF038083">
    <property type="entry name" value="CU044_5270_fam"/>
    <property type="match status" value="1"/>
</dbReference>
<dbReference type="InterPro" id="IPR047789">
    <property type="entry name" value="CU044_5270-like"/>
</dbReference>